<accession>A0ABS6EKB1</accession>
<proteinExistence type="predicted"/>
<evidence type="ECO:0000313" key="2">
    <source>
        <dbReference type="EMBL" id="MBU5485646.1"/>
    </source>
</evidence>
<feature type="transmembrane region" description="Helical" evidence="1">
    <location>
        <begin position="117"/>
        <end position="140"/>
    </location>
</feature>
<keyword evidence="1" id="KW-1133">Transmembrane helix</keyword>
<evidence type="ECO:0000256" key="1">
    <source>
        <dbReference type="SAM" id="Phobius"/>
    </source>
</evidence>
<protein>
    <submittedName>
        <fullName evidence="2">ABC-2 transporter permease</fullName>
    </submittedName>
</protein>
<name>A0ABS6EKB1_9CLOT</name>
<dbReference type="Proteomes" id="UP000726170">
    <property type="component" value="Unassembled WGS sequence"/>
</dbReference>
<sequence length="220" mass="25124">MLNLIIKDILLQRKISFVTIPYSLIMIIVGIFAGTSNILPLYTLGIIITVYLSVQYIVGYEEKNKSSLVIVSLPINRDDIVISKYLSSLLIMIINISIFLIPFFLLNVFFTAQPVEFIDYAIMLICISIILLTYSVYFPLYFKFGYAVVRIFPFFVYIGGLMLPGFLQKLIEKNNPIMKNILNIMASNPAKFLTIFLLFSLTTLLISLLLSLSVYKNRDL</sequence>
<comment type="caution">
    <text evidence="2">The sequence shown here is derived from an EMBL/GenBank/DDBJ whole genome shotgun (WGS) entry which is preliminary data.</text>
</comment>
<dbReference type="RefSeq" id="WP_216440175.1">
    <property type="nucleotide sequence ID" value="NZ_JAHLQF010000003.1"/>
</dbReference>
<dbReference type="Pfam" id="PF13346">
    <property type="entry name" value="ABC2_membrane_5"/>
    <property type="match status" value="1"/>
</dbReference>
<dbReference type="InterPro" id="IPR025699">
    <property type="entry name" value="ABC2_memb-like"/>
</dbReference>
<evidence type="ECO:0000313" key="3">
    <source>
        <dbReference type="Proteomes" id="UP000726170"/>
    </source>
</evidence>
<dbReference type="PANTHER" id="PTHR41309:SF2">
    <property type="entry name" value="MEMBRANE PROTEIN"/>
    <property type="match status" value="1"/>
</dbReference>
<keyword evidence="3" id="KW-1185">Reference proteome</keyword>
<gene>
    <name evidence="2" type="ORF">KQI86_15105</name>
</gene>
<feature type="transmembrane region" description="Helical" evidence="1">
    <location>
        <begin position="39"/>
        <end position="58"/>
    </location>
</feature>
<feature type="transmembrane region" description="Helical" evidence="1">
    <location>
        <begin position="85"/>
        <end position="105"/>
    </location>
</feature>
<dbReference type="EMBL" id="JAHLQF010000003">
    <property type="protein sequence ID" value="MBU5485646.1"/>
    <property type="molecule type" value="Genomic_DNA"/>
</dbReference>
<keyword evidence="1" id="KW-0472">Membrane</keyword>
<feature type="transmembrane region" description="Helical" evidence="1">
    <location>
        <begin position="192"/>
        <end position="215"/>
    </location>
</feature>
<feature type="transmembrane region" description="Helical" evidence="1">
    <location>
        <begin position="15"/>
        <end position="33"/>
    </location>
</feature>
<organism evidence="2 3">
    <name type="scientific">Clostridium mobile</name>
    <dbReference type="NCBI Taxonomy" id="2841512"/>
    <lineage>
        <taxon>Bacteria</taxon>
        <taxon>Bacillati</taxon>
        <taxon>Bacillota</taxon>
        <taxon>Clostridia</taxon>
        <taxon>Eubacteriales</taxon>
        <taxon>Clostridiaceae</taxon>
        <taxon>Clostridium</taxon>
    </lineage>
</organism>
<feature type="transmembrane region" description="Helical" evidence="1">
    <location>
        <begin position="147"/>
        <end position="167"/>
    </location>
</feature>
<reference evidence="2 3" key="1">
    <citation type="submission" date="2021-06" db="EMBL/GenBank/DDBJ databases">
        <authorList>
            <person name="Sun Q."/>
            <person name="Li D."/>
        </authorList>
    </citation>
    <scope>NUCLEOTIDE SEQUENCE [LARGE SCALE GENOMIC DNA]</scope>
    <source>
        <strain evidence="2 3">MSJ-11</strain>
    </source>
</reference>
<dbReference type="PANTHER" id="PTHR41309">
    <property type="entry name" value="MEMBRANE PROTEIN-RELATED"/>
    <property type="match status" value="1"/>
</dbReference>
<keyword evidence="1" id="KW-0812">Transmembrane</keyword>